<gene>
    <name evidence="4" type="ORF">AAGT95_11900</name>
</gene>
<dbReference type="Gene3D" id="3.40.630.30">
    <property type="match status" value="1"/>
</dbReference>
<dbReference type="Pfam" id="PF13523">
    <property type="entry name" value="Acetyltransf_8"/>
    <property type="match status" value="1"/>
</dbReference>
<proteinExistence type="predicted"/>
<feature type="region of interest" description="Disordered" evidence="2">
    <location>
        <begin position="825"/>
        <end position="845"/>
    </location>
</feature>
<protein>
    <submittedName>
        <fullName evidence="4">GNAT family N-acetyltransferase</fullName>
        <ecNumber evidence="4">2.3.1.-</ecNumber>
    </submittedName>
</protein>
<feature type="region of interest" description="Disordered" evidence="2">
    <location>
        <begin position="1"/>
        <end position="31"/>
    </location>
</feature>
<evidence type="ECO:0000256" key="2">
    <source>
        <dbReference type="SAM" id="MobiDB-lite"/>
    </source>
</evidence>
<feature type="compositionally biased region" description="Low complexity" evidence="2">
    <location>
        <begin position="20"/>
        <end position="31"/>
    </location>
</feature>
<sequence length="845" mass="95124">MNLPQSRLPAARVNDATGITTDLETSATSSSSLDSPHVRFFRDWPGIGTLALRPLALRQDLELVYDWVSSERARFWGMNGDSRDQVAAFYREMQQSDSAQAFIGLRDGQPAFLVECYDPRQDPVGEQYAVRPGDRGMHFLVAPKAPAAAPIHGFSQAVIDTIVAFLFSDPGTRRIVVEPDVTNDRIHPLNRRAGFVYAGEIRLAEKTARLGFCTRERFETLHASRRRDTAMGEASAHLRPDRWRRANRDLLCKAISEFAHERLLQPVAETEIDANGWADYVLVTDSDDIRYRFRARRMALDHWWIDKGTLAKTRDGASQPLDVAQFLLECRARLGIDPDNLPTYLEEIASTLAGMAYKSGRDVPPAGELALADFQTLETAMSEGHPCFVANSGRIGFDIEDYHRYAPEAGAAIRPLWLAAARHCTEYSAIEGLDAETLFAEELDADVRERFADRLRALGLDPDDYLLMPVHPWQWRHKLAITFAGEVAEQRLVLLGEADDDYRAQQSIRTWFNVSRPRRRYVKFALSILNMGFMRGLSPHYMRGTPAINAWVENLVASDPELQAQGFGVLREVATLGYHHAGFEAATDKQSPYQKMLACLWRESPYTRIAPHRRLTTMAALLHRDADGDALLPALIDASGVGAQAWIERYLAAYMTPLLHCFYAHDLVFMPHGENLILQLEDHLPVGAILKDIGEETGIFDNGQSLPEAARRIAVEVPEHLKILSIFTDLFDCFFRFLAEILVASNQLEEDDFWRLVAACVIDYQRRHPQFADKFARFDLFAPEFTLSCLNRLQLRNNRQMIDLADPSKNLQFAGTLANPIAAYRPSSDSNNQEAGKTGTLTTTN</sequence>
<dbReference type="InterPro" id="IPR037455">
    <property type="entry name" value="LucA/IucC-like"/>
</dbReference>
<dbReference type="RefSeq" id="WP_342593905.1">
    <property type="nucleotide sequence ID" value="NZ_CP151919.1"/>
</dbReference>
<evidence type="ECO:0000259" key="3">
    <source>
        <dbReference type="SMART" id="SM01006"/>
    </source>
</evidence>
<comment type="pathway">
    <text evidence="1">Siderophore biosynthesis.</text>
</comment>
<dbReference type="GO" id="GO:0016746">
    <property type="term" value="F:acyltransferase activity"/>
    <property type="evidence" value="ECO:0007669"/>
    <property type="project" value="UniProtKB-KW"/>
</dbReference>
<dbReference type="EC" id="2.3.1.-" evidence="4"/>
<accession>A0ABZ3CN19</accession>
<dbReference type="PANTHER" id="PTHR34384">
    <property type="entry name" value="L-2,3-DIAMINOPROPANOATE--CITRATE LIGASE"/>
    <property type="match status" value="1"/>
</dbReference>
<keyword evidence="4" id="KW-0012">Acyltransferase</keyword>
<dbReference type="InterPro" id="IPR016181">
    <property type="entry name" value="Acyl_CoA_acyltransferase"/>
</dbReference>
<feature type="domain" description="Acyltransferase MbtK/IucB-like conserved" evidence="3">
    <location>
        <begin position="53"/>
        <end position="99"/>
    </location>
</feature>
<dbReference type="Gene3D" id="1.10.510.40">
    <property type="match status" value="1"/>
</dbReference>
<dbReference type="SMART" id="SM01006">
    <property type="entry name" value="AlcB"/>
    <property type="match status" value="1"/>
</dbReference>
<dbReference type="PANTHER" id="PTHR34384:SF6">
    <property type="entry name" value="STAPHYLOFERRIN B SYNTHASE"/>
    <property type="match status" value="1"/>
</dbReference>
<evidence type="ECO:0000256" key="1">
    <source>
        <dbReference type="ARBA" id="ARBA00004924"/>
    </source>
</evidence>
<feature type="compositionally biased region" description="Polar residues" evidence="2">
    <location>
        <begin position="827"/>
        <end position="845"/>
    </location>
</feature>
<dbReference type="Pfam" id="PF04183">
    <property type="entry name" value="IucA_IucC"/>
    <property type="match status" value="1"/>
</dbReference>
<keyword evidence="4" id="KW-0808">Transferase</keyword>
<name>A0ABZ3CN19_9GAMM</name>
<dbReference type="InterPro" id="IPR022770">
    <property type="entry name" value="IucA/IucC-like_C"/>
</dbReference>
<dbReference type="SUPFAM" id="SSF55729">
    <property type="entry name" value="Acyl-CoA N-acyltransferases (Nat)"/>
    <property type="match status" value="1"/>
</dbReference>
<dbReference type="Pfam" id="PF06276">
    <property type="entry name" value="FhuF"/>
    <property type="match status" value="1"/>
</dbReference>
<organism evidence="4 5">
    <name type="scientific">Salinicola lusitanus</name>
    <dbReference type="NCBI Taxonomy" id="1949085"/>
    <lineage>
        <taxon>Bacteria</taxon>
        <taxon>Pseudomonadati</taxon>
        <taxon>Pseudomonadota</taxon>
        <taxon>Gammaproteobacteria</taxon>
        <taxon>Oceanospirillales</taxon>
        <taxon>Halomonadaceae</taxon>
        <taxon>Salinicola</taxon>
    </lineage>
</organism>
<evidence type="ECO:0000313" key="4">
    <source>
        <dbReference type="EMBL" id="XAD52552.1"/>
    </source>
</evidence>
<dbReference type="Gene3D" id="3.30.310.280">
    <property type="match status" value="1"/>
</dbReference>
<dbReference type="Gene3D" id="6.10.250.3370">
    <property type="match status" value="1"/>
</dbReference>
<dbReference type="InterPro" id="IPR019432">
    <property type="entry name" value="Acyltransferase_MbtK/IucB-like"/>
</dbReference>
<evidence type="ECO:0000313" key="5">
    <source>
        <dbReference type="Proteomes" id="UP001453229"/>
    </source>
</evidence>
<reference evidence="4 5" key="1">
    <citation type="submission" date="2024-04" db="EMBL/GenBank/DDBJ databases">
        <title>Salinicola lusitanus LLJ914,a marine bacterium isolated from the Okinawa Trough.</title>
        <authorList>
            <person name="Li J."/>
        </authorList>
    </citation>
    <scope>NUCLEOTIDE SEQUENCE [LARGE SCALE GENOMIC DNA]</scope>
    <source>
        <strain evidence="4 5">LLJ914</strain>
    </source>
</reference>
<dbReference type="InterPro" id="IPR007310">
    <property type="entry name" value="Aerobactin_biosyn_IucA/IucC_N"/>
</dbReference>
<keyword evidence="5" id="KW-1185">Reference proteome</keyword>
<dbReference type="EMBL" id="CP151919">
    <property type="protein sequence ID" value="XAD52552.1"/>
    <property type="molecule type" value="Genomic_DNA"/>
</dbReference>
<dbReference type="Proteomes" id="UP001453229">
    <property type="component" value="Chromosome"/>
</dbReference>